<dbReference type="AlphaFoldDB" id="A0A0R3THF1"/>
<reference evidence="4" key="1">
    <citation type="submission" date="2017-02" db="UniProtKB">
        <authorList>
            <consortium name="WormBaseParasite"/>
        </authorList>
    </citation>
    <scope>IDENTIFICATION</scope>
</reference>
<evidence type="ECO:0000313" key="2">
    <source>
        <dbReference type="EMBL" id="VDO02348.1"/>
    </source>
</evidence>
<evidence type="ECO:0000313" key="4">
    <source>
        <dbReference type="WBParaSite" id="HNAJ_0000649201-mRNA-1"/>
    </source>
</evidence>
<feature type="region of interest" description="Disordered" evidence="1">
    <location>
        <begin position="55"/>
        <end position="74"/>
    </location>
</feature>
<sequence>MRSTGSSAPRRQGYAITHITIQTPVTRIQPHDAPRLQGYTAITYITIQTAPARIQHHDGDDIMRSTGSSAPRRQGYAITHITITTARARI</sequence>
<evidence type="ECO:0000256" key="1">
    <source>
        <dbReference type="SAM" id="MobiDB-lite"/>
    </source>
</evidence>
<proteinExistence type="predicted"/>
<dbReference type="Proteomes" id="UP000278807">
    <property type="component" value="Unassembled WGS sequence"/>
</dbReference>
<organism evidence="4">
    <name type="scientific">Rodentolepis nana</name>
    <name type="common">Dwarf tapeworm</name>
    <name type="synonym">Hymenolepis nana</name>
    <dbReference type="NCBI Taxonomy" id="102285"/>
    <lineage>
        <taxon>Eukaryota</taxon>
        <taxon>Metazoa</taxon>
        <taxon>Spiralia</taxon>
        <taxon>Lophotrochozoa</taxon>
        <taxon>Platyhelminthes</taxon>
        <taxon>Cestoda</taxon>
        <taxon>Eucestoda</taxon>
        <taxon>Cyclophyllidea</taxon>
        <taxon>Hymenolepididae</taxon>
        <taxon>Rodentolepis</taxon>
    </lineage>
</organism>
<reference evidence="2 3" key="2">
    <citation type="submission" date="2018-11" db="EMBL/GenBank/DDBJ databases">
        <authorList>
            <consortium name="Pathogen Informatics"/>
        </authorList>
    </citation>
    <scope>NUCLEOTIDE SEQUENCE [LARGE SCALE GENOMIC DNA]</scope>
</reference>
<name>A0A0R3THF1_RODNA</name>
<keyword evidence="3" id="KW-1185">Reference proteome</keyword>
<gene>
    <name evidence="2" type="ORF">HNAJ_LOCUS6488</name>
</gene>
<dbReference type="EMBL" id="UZAE01007202">
    <property type="protein sequence ID" value="VDO02348.1"/>
    <property type="molecule type" value="Genomic_DNA"/>
</dbReference>
<accession>A0A0R3THF1</accession>
<protein>
    <submittedName>
        <fullName evidence="2 4">Uncharacterized protein</fullName>
    </submittedName>
</protein>
<evidence type="ECO:0000313" key="3">
    <source>
        <dbReference type="Proteomes" id="UP000278807"/>
    </source>
</evidence>
<dbReference type="WBParaSite" id="HNAJ_0000649201-mRNA-1">
    <property type="protein sequence ID" value="HNAJ_0000649201-mRNA-1"/>
    <property type="gene ID" value="HNAJ_0000649201"/>
</dbReference>